<dbReference type="Proteomes" id="UP000828390">
    <property type="component" value="Unassembled WGS sequence"/>
</dbReference>
<dbReference type="EMBL" id="JAIWYP010000007">
    <property type="protein sequence ID" value="KAH3799244.1"/>
    <property type="molecule type" value="Genomic_DNA"/>
</dbReference>
<comment type="caution">
    <text evidence="2">The sequence shown here is derived from an EMBL/GenBank/DDBJ whole genome shotgun (WGS) entry which is preliminary data.</text>
</comment>
<proteinExistence type="predicted"/>
<keyword evidence="3" id="KW-1185">Reference proteome</keyword>
<sequence>MQLQNNRISINELDELLKEADQTLKRAQKASEQVSLETQRTVAKAMQSLDATILFVEQRLENITKNGAQQLDEMTYIMRERTEELKYEMHIRSDRIACDAKQFLEYKMVEFTQRIDNNIEDGILRIQQTANNKVQVDCGKGEADFDRQRKMDTLRISLREEMGGLIKASVTEHITPLLNEISALKQDNMTLSSKVAKLEQDRDNVKDHNGNKGYCSFLCNPWR</sequence>
<evidence type="ECO:0000313" key="3">
    <source>
        <dbReference type="Proteomes" id="UP000828390"/>
    </source>
</evidence>
<dbReference type="AlphaFoldDB" id="A0A9D4FKC0"/>
<accession>A0A9D4FKC0</accession>
<organism evidence="2 3">
    <name type="scientific">Dreissena polymorpha</name>
    <name type="common">Zebra mussel</name>
    <name type="synonym">Mytilus polymorpha</name>
    <dbReference type="NCBI Taxonomy" id="45954"/>
    <lineage>
        <taxon>Eukaryota</taxon>
        <taxon>Metazoa</taxon>
        <taxon>Spiralia</taxon>
        <taxon>Lophotrochozoa</taxon>
        <taxon>Mollusca</taxon>
        <taxon>Bivalvia</taxon>
        <taxon>Autobranchia</taxon>
        <taxon>Heteroconchia</taxon>
        <taxon>Euheterodonta</taxon>
        <taxon>Imparidentia</taxon>
        <taxon>Neoheterodontei</taxon>
        <taxon>Myida</taxon>
        <taxon>Dreissenoidea</taxon>
        <taxon>Dreissenidae</taxon>
        <taxon>Dreissena</taxon>
    </lineage>
</organism>
<keyword evidence="1" id="KW-0175">Coiled coil</keyword>
<evidence type="ECO:0000256" key="1">
    <source>
        <dbReference type="SAM" id="Coils"/>
    </source>
</evidence>
<feature type="coiled-coil region" evidence="1">
    <location>
        <begin position="10"/>
        <end position="66"/>
    </location>
</feature>
<reference evidence="2" key="1">
    <citation type="journal article" date="2019" name="bioRxiv">
        <title>The Genome of the Zebra Mussel, Dreissena polymorpha: A Resource for Invasive Species Research.</title>
        <authorList>
            <person name="McCartney M.A."/>
            <person name="Auch B."/>
            <person name="Kono T."/>
            <person name="Mallez S."/>
            <person name="Zhang Y."/>
            <person name="Obille A."/>
            <person name="Becker A."/>
            <person name="Abrahante J.E."/>
            <person name="Garbe J."/>
            <person name="Badalamenti J.P."/>
            <person name="Herman A."/>
            <person name="Mangelson H."/>
            <person name="Liachko I."/>
            <person name="Sullivan S."/>
            <person name="Sone E.D."/>
            <person name="Koren S."/>
            <person name="Silverstein K.A.T."/>
            <person name="Beckman K.B."/>
            <person name="Gohl D.M."/>
        </authorList>
    </citation>
    <scope>NUCLEOTIDE SEQUENCE</scope>
    <source>
        <strain evidence="2">Duluth1</strain>
        <tissue evidence="2">Whole animal</tissue>
    </source>
</reference>
<gene>
    <name evidence="2" type="ORF">DPMN_152850</name>
</gene>
<name>A0A9D4FKC0_DREPO</name>
<evidence type="ECO:0000313" key="2">
    <source>
        <dbReference type="EMBL" id="KAH3799244.1"/>
    </source>
</evidence>
<protein>
    <submittedName>
        <fullName evidence="2">Uncharacterized protein</fullName>
    </submittedName>
</protein>
<reference evidence="2" key="2">
    <citation type="submission" date="2020-11" db="EMBL/GenBank/DDBJ databases">
        <authorList>
            <person name="McCartney M.A."/>
            <person name="Auch B."/>
            <person name="Kono T."/>
            <person name="Mallez S."/>
            <person name="Becker A."/>
            <person name="Gohl D.M."/>
            <person name="Silverstein K.A.T."/>
            <person name="Koren S."/>
            <person name="Bechman K.B."/>
            <person name="Herman A."/>
            <person name="Abrahante J.E."/>
            <person name="Garbe J."/>
        </authorList>
    </citation>
    <scope>NUCLEOTIDE SEQUENCE</scope>
    <source>
        <strain evidence="2">Duluth1</strain>
        <tissue evidence="2">Whole animal</tissue>
    </source>
</reference>